<proteinExistence type="predicted"/>
<dbReference type="EMBL" id="KN832009">
    <property type="protein sequence ID" value="KIN99074.1"/>
    <property type="molecule type" value="Genomic_DNA"/>
</dbReference>
<dbReference type="Proteomes" id="UP000054217">
    <property type="component" value="Unassembled WGS sequence"/>
</dbReference>
<evidence type="ECO:0000313" key="2">
    <source>
        <dbReference type="EMBL" id="KIN99074.1"/>
    </source>
</evidence>
<keyword evidence="3" id="KW-1185">Reference proteome</keyword>
<protein>
    <submittedName>
        <fullName evidence="2">Uncharacterized protein</fullName>
    </submittedName>
</protein>
<feature type="region of interest" description="Disordered" evidence="1">
    <location>
        <begin position="209"/>
        <end position="276"/>
    </location>
</feature>
<dbReference type="OrthoDB" id="2686745at2759"/>
<organism evidence="2 3">
    <name type="scientific">Pisolithus tinctorius Marx 270</name>
    <dbReference type="NCBI Taxonomy" id="870435"/>
    <lineage>
        <taxon>Eukaryota</taxon>
        <taxon>Fungi</taxon>
        <taxon>Dikarya</taxon>
        <taxon>Basidiomycota</taxon>
        <taxon>Agaricomycotina</taxon>
        <taxon>Agaricomycetes</taxon>
        <taxon>Agaricomycetidae</taxon>
        <taxon>Boletales</taxon>
        <taxon>Sclerodermatineae</taxon>
        <taxon>Pisolithaceae</taxon>
        <taxon>Pisolithus</taxon>
    </lineage>
</organism>
<dbReference type="HOGENOM" id="CLU_816664_0_0_1"/>
<feature type="region of interest" description="Disordered" evidence="1">
    <location>
        <begin position="298"/>
        <end position="321"/>
    </location>
</feature>
<evidence type="ECO:0000313" key="3">
    <source>
        <dbReference type="Proteomes" id="UP000054217"/>
    </source>
</evidence>
<dbReference type="InParanoid" id="A0A0C3ND92"/>
<feature type="compositionally biased region" description="Polar residues" evidence="1">
    <location>
        <begin position="298"/>
        <end position="309"/>
    </location>
</feature>
<reference evidence="2 3" key="1">
    <citation type="submission" date="2014-04" db="EMBL/GenBank/DDBJ databases">
        <authorList>
            <consortium name="DOE Joint Genome Institute"/>
            <person name="Kuo A."/>
            <person name="Kohler A."/>
            <person name="Costa M.D."/>
            <person name="Nagy L.G."/>
            <person name="Floudas D."/>
            <person name="Copeland A."/>
            <person name="Barry K.W."/>
            <person name="Cichocki N."/>
            <person name="Veneault-Fourrey C."/>
            <person name="LaButti K."/>
            <person name="Lindquist E.A."/>
            <person name="Lipzen A."/>
            <person name="Lundell T."/>
            <person name="Morin E."/>
            <person name="Murat C."/>
            <person name="Sun H."/>
            <person name="Tunlid A."/>
            <person name="Henrissat B."/>
            <person name="Grigoriev I.V."/>
            <person name="Hibbett D.S."/>
            <person name="Martin F."/>
            <person name="Nordberg H.P."/>
            <person name="Cantor M.N."/>
            <person name="Hua S.X."/>
        </authorList>
    </citation>
    <scope>NUCLEOTIDE SEQUENCE [LARGE SCALE GENOMIC DNA]</scope>
    <source>
        <strain evidence="2 3">Marx 270</strain>
    </source>
</reference>
<reference evidence="3" key="2">
    <citation type="submission" date="2015-01" db="EMBL/GenBank/DDBJ databases">
        <title>Evolutionary Origins and Diversification of the Mycorrhizal Mutualists.</title>
        <authorList>
            <consortium name="DOE Joint Genome Institute"/>
            <consortium name="Mycorrhizal Genomics Consortium"/>
            <person name="Kohler A."/>
            <person name="Kuo A."/>
            <person name="Nagy L.G."/>
            <person name="Floudas D."/>
            <person name="Copeland A."/>
            <person name="Barry K.W."/>
            <person name="Cichocki N."/>
            <person name="Veneault-Fourrey C."/>
            <person name="LaButti K."/>
            <person name="Lindquist E.A."/>
            <person name="Lipzen A."/>
            <person name="Lundell T."/>
            <person name="Morin E."/>
            <person name="Murat C."/>
            <person name="Riley R."/>
            <person name="Ohm R."/>
            <person name="Sun H."/>
            <person name="Tunlid A."/>
            <person name="Henrissat B."/>
            <person name="Grigoriev I.V."/>
            <person name="Hibbett D.S."/>
            <person name="Martin F."/>
        </authorList>
    </citation>
    <scope>NUCLEOTIDE SEQUENCE [LARGE SCALE GENOMIC DNA]</scope>
    <source>
        <strain evidence="3">Marx 270</strain>
    </source>
</reference>
<feature type="compositionally biased region" description="Polar residues" evidence="1">
    <location>
        <begin position="209"/>
        <end position="223"/>
    </location>
</feature>
<name>A0A0C3ND92_PISTI</name>
<gene>
    <name evidence="2" type="ORF">M404DRAFT_30870</name>
</gene>
<feature type="region of interest" description="Disordered" evidence="1">
    <location>
        <begin position="100"/>
        <end position="126"/>
    </location>
</feature>
<sequence length="340" mass="36755">MPSMIKSISPFYNHDSAAPPPFPTMLTDQLELLGKASCSKSSGLLADKVLPPAHTLSSKKVHVSEVLAQSQKSTLAPEFIVASKTPATWFGSPYLKRAPSQACSESTSTPSTSSDKEEVASSDNDLTSSIQLELKVPKPPGEPGHPGRGSYTLETVLNLNQKVFSKFKKYMHALINKHLDTKKCLSVQDPALLKVICQKQFQGFLAHHSSTTPASNDRGTPTPASCWPPTPFGNPGGDGDDDLDNSDNHSSNDDNDNNDDPFGPNLKEGEHEETEGNLQTMKVLDSLARAIQSLAWSSCQDTEGSSGSAKVQEPDTFDGTDPKKLQQFLIQCELTFQNKP</sequence>
<evidence type="ECO:0000256" key="1">
    <source>
        <dbReference type="SAM" id="MobiDB-lite"/>
    </source>
</evidence>
<accession>A0A0C3ND92</accession>
<feature type="compositionally biased region" description="Low complexity" evidence="1">
    <location>
        <begin position="104"/>
        <end position="113"/>
    </location>
</feature>
<dbReference type="AlphaFoldDB" id="A0A0C3ND92"/>
<dbReference type="STRING" id="870435.A0A0C3ND92"/>